<dbReference type="GO" id="GO:0015074">
    <property type="term" value="P:DNA integration"/>
    <property type="evidence" value="ECO:0007669"/>
    <property type="project" value="InterPro"/>
</dbReference>
<evidence type="ECO:0000313" key="3">
    <source>
        <dbReference type="Proteomes" id="UP000294299"/>
    </source>
</evidence>
<dbReference type="GO" id="GO:0003677">
    <property type="term" value="F:DNA binding"/>
    <property type="evidence" value="ECO:0007669"/>
    <property type="project" value="InterPro"/>
</dbReference>
<dbReference type="Gene3D" id="1.10.443.10">
    <property type="entry name" value="Intergrase catalytic core"/>
    <property type="match status" value="1"/>
</dbReference>
<name>A0A484ICI7_9ARCH</name>
<dbReference type="Proteomes" id="UP000294299">
    <property type="component" value="Chromosome NFRAN"/>
</dbReference>
<dbReference type="InterPro" id="IPR013762">
    <property type="entry name" value="Integrase-like_cat_sf"/>
</dbReference>
<dbReference type="RefSeq" id="WP_134484708.1">
    <property type="nucleotide sequence ID" value="NZ_LR216287.1"/>
</dbReference>
<reference evidence="2 3" key="1">
    <citation type="submission" date="2019-02" db="EMBL/GenBank/DDBJ databases">
        <authorList>
            <person name="Lehtovirta-Morley E L."/>
        </authorList>
    </citation>
    <scope>NUCLEOTIDE SEQUENCE [LARGE SCALE GENOMIC DNA]</scope>
    <source>
        <strain evidence="2">NFRAN1</strain>
    </source>
</reference>
<dbReference type="GO" id="GO:0006310">
    <property type="term" value="P:DNA recombination"/>
    <property type="evidence" value="ECO:0007669"/>
    <property type="project" value="UniProtKB-KW"/>
</dbReference>
<dbReference type="GeneID" id="39421445"/>
<keyword evidence="3" id="KW-1185">Reference proteome</keyword>
<dbReference type="AlphaFoldDB" id="A0A484ICI7"/>
<gene>
    <name evidence="2" type="ORF">NFRAN_2204</name>
</gene>
<dbReference type="EMBL" id="LR216287">
    <property type="protein sequence ID" value="VFJ14526.1"/>
    <property type="molecule type" value="Genomic_DNA"/>
</dbReference>
<sequence>MPAKLITTIKNIDVKVANQTNRQIIKEFYEYLKTIDTSENYQNGLLKVLIRYAEYIGVYTTFYQIQEKEQILNFLDSKRKSDKDDPDKKWITTWNDYLWRLKYFYRWLNNARDKGINAKSYDTWNTPDFINIKMKRTKRLSPYLETEIWDRDELTTIIKYEPYKRNKAILSLLWDLDARPHEITLLKIKHVRLKEKYGEGEIPHEAKTGSGPMLLTFSFPYVRDWLNEHPFKNEPEARLICNLLTGSSIGPDQIYDVMRQLKKRIQRLIDYNEITDSKELEQIRYLLRIKKWNPYCIRHSSISYDSDYLPEYALKKKVRWSMNSKQGARYIKKRMGNELKIKILEHNGIISEEMSNRKPSVANCPRCELVNAIENKYCSSCSYPLVPEAFDEIKRSEDEKIDRLRQEHDRNMATLKTDMDNKFNKILSLIQQNPGLAFIKRESLENKF</sequence>
<dbReference type="InterPro" id="IPR011010">
    <property type="entry name" value="DNA_brk_join_enz"/>
</dbReference>
<evidence type="ECO:0000313" key="2">
    <source>
        <dbReference type="EMBL" id="VFJ14526.1"/>
    </source>
</evidence>
<accession>A0A484ICI7</accession>
<organism evidence="2 3">
    <name type="scientific">Candidatus Nitrosocosmicus franklandianus</name>
    <dbReference type="NCBI Taxonomy" id="1798806"/>
    <lineage>
        <taxon>Archaea</taxon>
        <taxon>Nitrososphaerota</taxon>
        <taxon>Nitrososphaeria</taxon>
        <taxon>Nitrososphaerales</taxon>
        <taxon>Nitrososphaeraceae</taxon>
        <taxon>Candidatus Nitrosocosmicus</taxon>
    </lineage>
</organism>
<proteinExistence type="predicted"/>
<dbReference type="OrthoDB" id="3343at2157"/>
<protein>
    <submittedName>
        <fullName evidence="2">Integrase</fullName>
    </submittedName>
</protein>
<dbReference type="SUPFAM" id="SSF56349">
    <property type="entry name" value="DNA breaking-rejoining enzymes"/>
    <property type="match status" value="1"/>
</dbReference>
<evidence type="ECO:0000256" key="1">
    <source>
        <dbReference type="ARBA" id="ARBA00023172"/>
    </source>
</evidence>
<keyword evidence="1" id="KW-0233">DNA recombination</keyword>
<dbReference type="KEGG" id="nfn:NFRAN_2204"/>